<proteinExistence type="predicted"/>
<evidence type="ECO:0000313" key="2">
    <source>
        <dbReference type="EMBL" id="GIY33246.1"/>
    </source>
</evidence>
<dbReference type="EMBL" id="BPLR01009609">
    <property type="protein sequence ID" value="GIY33246.1"/>
    <property type="molecule type" value="Genomic_DNA"/>
</dbReference>
<dbReference type="AlphaFoldDB" id="A0AAV4SJ67"/>
<feature type="region of interest" description="Disordered" evidence="1">
    <location>
        <begin position="69"/>
        <end position="94"/>
    </location>
</feature>
<keyword evidence="3" id="KW-1185">Reference proteome</keyword>
<accession>A0AAV4SJ67</accession>
<evidence type="ECO:0000313" key="3">
    <source>
        <dbReference type="Proteomes" id="UP001054945"/>
    </source>
</evidence>
<evidence type="ECO:0000256" key="1">
    <source>
        <dbReference type="SAM" id="MobiDB-lite"/>
    </source>
</evidence>
<reference evidence="2 3" key="1">
    <citation type="submission" date="2021-06" db="EMBL/GenBank/DDBJ databases">
        <title>Caerostris extrusa draft genome.</title>
        <authorList>
            <person name="Kono N."/>
            <person name="Arakawa K."/>
        </authorList>
    </citation>
    <scope>NUCLEOTIDE SEQUENCE [LARGE SCALE GENOMIC DNA]</scope>
</reference>
<protein>
    <submittedName>
        <fullName evidence="2">Uncharacterized protein</fullName>
    </submittedName>
</protein>
<comment type="caution">
    <text evidence="2">The sequence shown here is derived from an EMBL/GenBank/DDBJ whole genome shotgun (WGS) entry which is preliminary data.</text>
</comment>
<name>A0AAV4SJ67_CAEEX</name>
<gene>
    <name evidence="2" type="ORF">CEXT_787551</name>
</gene>
<sequence length="94" mass="11144">MSSRDIYVTCRKTISSVTESKKSTLTHILDFSRMRSEAWGFRSKDIAPPKPMKAKRWFLDENADQSYRNNYGLNRRNKCQKEQIRKLGDRKREG</sequence>
<dbReference type="Proteomes" id="UP001054945">
    <property type="component" value="Unassembled WGS sequence"/>
</dbReference>
<organism evidence="2 3">
    <name type="scientific">Caerostris extrusa</name>
    <name type="common">Bark spider</name>
    <name type="synonym">Caerostris bankana</name>
    <dbReference type="NCBI Taxonomy" id="172846"/>
    <lineage>
        <taxon>Eukaryota</taxon>
        <taxon>Metazoa</taxon>
        <taxon>Ecdysozoa</taxon>
        <taxon>Arthropoda</taxon>
        <taxon>Chelicerata</taxon>
        <taxon>Arachnida</taxon>
        <taxon>Araneae</taxon>
        <taxon>Araneomorphae</taxon>
        <taxon>Entelegynae</taxon>
        <taxon>Araneoidea</taxon>
        <taxon>Araneidae</taxon>
        <taxon>Caerostris</taxon>
    </lineage>
</organism>
<feature type="compositionally biased region" description="Basic and acidic residues" evidence="1">
    <location>
        <begin position="79"/>
        <end position="94"/>
    </location>
</feature>